<comment type="similarity">
    <text evidence="2">Belongs to the acyltransferase 3 family.</text>
</comment>
<dbReference type="RefSeq" id="WP_059075054.1">
    <property type="nucleotide sequence ID" value="NZ_CP049366.1"/>
</dbReference>
<reference evidence="9 10" key="1">
    <citation type="submission" date="2020-02" db="EMBL/GenBank/DDBJ databases">
        <title>Complete Genome Sequence of Lactobacillus sp. NFFJ11 Isolated from animal feed.</title>
        <authorList>
            <person name="Jung J.Y."/>
        </authorList>
    </citation>
    <scope>NUCLEOTIDE SEQUENCE [LARGE SCALE GENOMIC DNA]</scope>
    <source>
        <strain evidence="9 10">NFFJ11</strain>
    </source>
</reference>
<dbReference type="EMBL" id="CP049366">
    <property type="protein sequence ID" value="QMT83333.1"/>
    <property type="molecule type" value="Genomic_DNA"/>
</dbReference>
<feature type="domain" description="Acyltransferase 3" evidence="8">
    <location>
        <begin position="7"/>
        <end position="335"/>
    </location>
</feature>
<proteinExistence type="inferred from homology"/>
<evidence type="ECO:0000256" key="7">
    <source>
        <dbReference type="SAM" id="Phobius"/>
    </source>
</evidence>
<keyword evidence="10" id="KW-1185">Reference proteome</keyword>
<feature type="transmembrane region" description="Helical" evidence="7">
    <location>
        <begin position="80"/>
        <end position="100"/>
    </location>
</feature>
<evidence type="ECO:0000256" key="4">
    <source>
        <dbReference type="ARBA" id="ARBA00022692"/>
    </source>
</evidence>
<dbReference type="KEGG" id="cpab:G6534_01100"/>
<feature type="transmembrane region" description="Helical" evidence="7">
    <location>
        <begin position="279"/>
        <end position="301"/>
    </location>
</feature>
<keyword evidence="4 7" id="KW-0812">Transmembrane</keyword>
<keyword evidence="3" id="KW-1003">Cell membrane</keyword>
<accession>A0A7L7KU46</accession>
<protein>
    <submittedName>
        <fullName evidence="9">Acyltransferase family protein</fullName>
    </submittedName>
</protein>
<keyword evidence="9" id="KW-0012">Acyltransferase</keyword>
<dbReference type="AlphaFoldDB" id="A0A7L7KU46"/>
<evidence type="ECO:0000256" key="2">
    <source>
        <dbReference type="ARBA" id="ARBA00007400"/>
    </source>
</evidence>
<keyword evidence="5 7" id="KW-1133">Transmembrane helix</keyword>
<name>A0A7L7KU46_9LACO</name>
<dbReference type="Pfam" id="PF01757">
    <property type="entry name" value="Acyl_transf_3"/>
    <property type="match status" value="1"/>
</dbReference>
<comment type="subcellular location">
    <subcellularLocation>
        <location evidence="1">Cell membrane</location>
        <topology evidence="1">Multi-pass membrane protein</topology>
    </subcellularLocation>
</comment>
<dbReference type="PANTHER" id="PTHR40074">
    <property type="entry name" value="O-ACETYLTRANSFERASE WECH"/>
    <property type="match status" value="1"/>
</dbReference>
<keyword evidence="6 7" id="KW-0472">Membrane</keyword>
<keyword evidence="9" id="KW-0808">Transferase</keyword>
<evidence type="ECO:0000313" key="9">
    <source>
        <dbReference type="EMBL" id="QMT83333.1"/>
    </source>
</evidence>
<dbReference type="GO" id="GO:0016413">
    <property type="term" value="F:O-acetyltransferase activity"/>
    <property type="evidence" value="ECO:0007669"/>
    <property type="project" value="TreeGrafter"/>
</dbReference>
<feature type="transmembrane region" description="Helical" evidence="7">
    <location>
        <begin position="39"/>
        <end position="68"/>
    </location>
</feature>
<evidence type="ECO:0000256" key="1">
    <source>
        <dbReference type="ARBA" id="ARBA00004651"/>
    </source>
</evidence>
<dbReference type="Proteomes" id="UP000514410">
    <property type="component" value="Chromosome"/>
</dbReference>
<dbReference type="PANTHER" id="PTHR40074:SF2">
    <property type="entry name" value="O-ACETYLTRANSFERASE WECH"/>
    <property type="match status" value="1"/>
</dbReference>
<evidence type="ECO:0000256" key="5">
    <source>
        <dbReference type="ARBA" id="ARBA00022989"/>
    </source>
</evidence>
<dbReference type="InterPro" id="IPR002656">
    <property type="entry name" value="Acyl_transf_3_dom"/>
</dbReference>
<organism evidence="9 10">
    <name type="scientific">Companilactobacillus pabuli</name>
    <dbReference type="NCBI Taxonomy" id="2714036"/>
    <lineage>
        <taxon>Bacteria</taxon>
        <taxon>Bacillati</taxon>
        <taxon>Bacillota</taxon>
        <taxon>Bacilli</taxon>
        <taxon>Lactobacillales</taxon>
        <taxon>Lactobacillaceae</taxon>
        <taxon>Companilactobacillus</taxon>
    </lineage>
</organism>
<feature type="transmembrane region" description="Helical" evidence="7">
    <location>
        <begin position="316"/>
        <end position="342"/>
    </location>
</feature>
<evidence type="ECO:0000313" key="10">
    <source>
        <dbReference type="Proteomes" id="UP000514410"/>
    </source>
</evidence>
<feature type="transmembrane region" description="Helical" evidence="7">
    <location>
        <begin position="209"/>
        <end position="227"/>
    </location>
</feature>
<feature type="transmembrane region" description="Helical" evidence="7">
    <location>
        <begin position="247"/>
        <end position="267"/>
    </location>
</feature>
<evidence type="ECO:0000259" key="8">
    <source>
        <dbReference type="Pfam" id="PF01757"/>
    </source>
</evidence>
<evidence type="ECO:0000256" key="3">
    <source>
        <dbReference type="ARBA" id="ARBA00022475"/>
    </source>
</evidence>
<sequence length="366" mass="42183">MDTKRNSAIELVRILSMFLIILGHFAVSTSWNFSDKSNLILISFIHSFWIGGKLGVNLFVLISGYFLISSKFRRKSFFNVWYTSYFYMVLVLIFAIFMNIGSITYKDIIKTIFLSSSGYLSWFVTAYLLMYLLSPFVNKLLLNLNKKEFRRLLAILILFFSIFNTLFHNPSLSGSNNGDDVVWLLVVYCCGAYIGKYRNDFLKITNKTICLSLITSLAISMASVFMLDYLKQNVSLLANKNNVYDFFIKGFSPLQLFSSICVFILFIKMPYFYSKKINLVSSTAFATYLLHANLLISGWIYNDIVRGYRFENSPIVLIYGVISSIGIFAVCFLISMILRGIFGKLNKKIINRISNLKIWNWFDSIL</sequence>
<dbReference type="GO" id="GO:0005886">
    <property type="term" value="C:plasma membrane"/>
    <property type="evidence" value="ECO:0007669"/>
    <property type="project" value="UniProtKB-SubCell"/>
</dbReference>
<feature type="transmembrane region" description="Helical" evidence="7">
    <location>
        <begin position="149"/>
        <end position="169"/>
    </location>
</feature>
<dbReference type="GO" id="GO:0009246">
    <property type="term" value="P:enterobacterial common antigen biosynthetic process"/>
    <property type="evidence" value="ECO:0007669"/>
    <property type="project" value="TreeGrafter"/>
</dbReference>
<gene>
    <name evidence="9" type="ORF">G6534_01100</name>
</gene>
<feature type="transmembrane region" description="Helical" evidence="7">
    <location>
        <begin position="181"/>
        <end position="197"/>
    </location>
</feature>
<feature type="transmembrane region" description="Helical" evidence="7">
    <location>
        <begin position="120"/>
        <end position="137"/>
    </location>
</feature>
<feature type="transmembrane region" description="Helical" evidence="7">
    <location>
        <begin position="12"/>
        <end position="33"/>
    </location>
</feature>
<evidence type="ECO:0000256" key="6">
    <source>
        <dbReference type="ARBA" id="ARBA00023136"/>
    </source>
</evidence>